<evidence type="ECO:0000256" key="8">
    <source>
        <dbReference type="PROSITE-ProRule" id="PRU00357"/>
    </source>
</evidence>
<dbReference type="Pfam" id="PF00643">
    <property type="entry name" value="zf-B_box"/>
    <property type="match status" value="1"/>
</dbReference>
<protein>
    <submittedName>
        <fullName evidence="12">CONSTANS-like protein-like protein</fullName>
    </submittedName>
</protein>
<evidence type="ECO:0000256" key="7">
    <source>
        <dbReference type="PROSITE-ProRule" id="PRU00024"/>
    </source>
</evidence>
<evidence type="ECO:0000313" key="12">
    <source>
        <dbReference type="EMBL" id="AXY87624.1"/>
    </source>
</evidence>
<accession>A0A385IUB5</accession>
<sequence length="384" mass="42186">MSHHHQHSDKSRPAAAVGGKTARPCDSCIRRRARWYCAADDAFLCDPCDSLVHSANPLARRHHRLRLKSSCATTATSAAPSWHHGFKRKARTPRSHHKPVVPELESSVEEEEEEEQLLYRVPVFDPALVFGDTPPPKPEPPAPAATAGTVAEFVPTDIELAEFAANMESLLGRGLDGREAFCMEELGLGAGDSGGERMEVEVKGEMEEEEKGDGLSFEMEVDLSRETLELDFGCGSSEMGEEEEEAGAAEKEVAVNEVSKGMGLRLDYEAVKEAWLLTGSSPWMSGERPLVGVEDCWLECLGIWGGIGGGGIQAMDVGREARVTRYREKRRTRLFSKKIRYEVRKLNAEKRPRMKGRFVKRSPFPTTAAAGDGGAGCEFVAFSH</sequence>
<name>A0A385IUB5_9ASPA</name>
<evidence type="ECO:0000256" key="3">
    <source>
        <dbReference type="ARBA" id="ARBA00022723"/>
    </source>
</evidence>
<keyword evidence="4 7" id="KW-0863">Zinc-finger</keyword>
<evidence type="ECO:0000259" key="10">
    <source>
        <dbReference type="PROSITE" id="PS50119"/>
    </source>
</evidence>
<dbReference type="GO" id="GO:0008270">
    <property type="term" value="F:zinc ion binding"/>
    <property type="evidence" value="ECO:0007669"/>
    <property type="project" value="UniProtKB-KW"/>
</dbReference>
<feature type="compositionally biased region" description="Basic residues" evidence="9">
    <location>
        <begin position="84"/>
        <end position="99"/>
    </location>
</feature>
<evidence type="ECO:0000259" key="11">
    <source>
        <dbReference type="PROSITE" id="PS51017"/>
    </source>
</evidence>
<dbReference type="InterPro" id="IPR049808">
    <property type="entry name" value="CONSTANS-like_Bbox1"/>
</dbReference>
<feature type="domain" description="CCT" evidence="11">
    <location>
        <begin position="319"/>
        <end position="361"/>
    </location>
</feature>
<feature type="region of interest" description="Disordered" evidence="9">
    <location>
        <begin position="82"/>
        <end position="109"/>
    </location>
</feature>
<evidence type="ECO:0000256" key="5">
    <source>
        <dbReference type="ARBA" id="ARBA00022833"/>
    </source>
</evidence>
<dbReference type="GO" id="GO:0006355">
    <property type="term" value="P:regulation of DNA-templated transcription"/>
    <property type="evidence" value="ECO:0007669"/>
    <property type="project" value="TreeGrafter"/>
</dbReference>
<feature type="region of interest" description="Disordered" evidence="9">
    <location>
        <begin position="1"/>
        <end position="22"/>
    </location>
</feature>
<comment type="subcellular location">
    <subcellularLocation>
        <location evidence="1 8">Nucleus</location>
    </subcellularLocation>
</comment>
<dbReference type="InterPro" id="IPR010402">
    <property type="entry name" value="CCT_domain"/>
</dbReference>
<keyword evidence="3" id="KW-0479">Metal-binding</keyword>
<organism evidence="12">
    <name type="scientific">Cymbidium goeringii</name>
    <dbReference type="NCBI Taxonomy" id="112607"/>
    <lineage>
        <taxon>Eukaryota</taxon>
        <taxon>Viridiplantae</taxon>
        <taxon>Streptophyta</taxon>
        <taxon>Embryophyta</taxon>
        <taxon>Tracheophyta</taxon>
        <taxon>Spermatophyta</taxon>
        <taxon>Magnoliopsida</taxon>
        <taxon>Liliopsida</taxon>
        <taxon>Asparagales</taxon>
        <taxon>Orchidaceae</taxon>
        <taxon>Epidendroideae</taxon>
        <taxon>Cymbidieae</taxon>
        <taxon>Cymbidiinae</taxon>
        <taxon>Cymbidium</taxon>
    </lineage>
</organism>
<dbReference type="SMART" id="SM00336">
    <property type="entry name" value="BBOX"/>
    <property type="match status" value="1"/>
</dbReference>
<evidence type="ECO:0000256" key="2">
    <source>
        <dbReference type="ARBA" id="ARBA00010024"/>
    </source>
</evidence>
<feature type="domain" description="B box-type" evidence="10">
    <location>
        <begin position="20"/>
        <end position="67"/>
    </location>
</feature>
<proteinExistence type="evidence at transcript level"/>
<comment type="similarity">
    <text evidence="2">Belongs to the CONSTANS family.</text>
</comment>
<keyword evidence="6 8" id="KW-0539">Nucleus</keyword>
<evidence type="ECO:0000256" key="6">
    <source>
        <dbReference type="ARBA" id="ARBA00023242"/>
    </source>
</evidence>
<keyword evidence="5" id="KW-0862">Zinc</keyword>
<dbReference type="GO" id="GO:0005634">
    <property type="term" value="C:nucleus"/>
    <property type="evidence" value="ECO:0007669"/>
    <property type="project" value="UniProtKB-SubCell"/>
</dbReference>
<dbReference type="InterPro" id="IPR000315">
    <property type="entry name" value="Znf_B-box"/>
</dbReference>
<dbReference type="Pfam" id="PF06203">
    <property type="entry name" value="CCT"/>
    <property type="match status" value="1"/>
</dbReference>
<evidence type="ECO:0000256" key="9">
    <source>
        <dbReference type="SAM" id="MobiDB-lite"/>
    </source>
</evidence>
<dbReference type="PANTHER" id="PTHR31874:SF1">
    <property type="entry name" value="ZINC FINGER PROTEIN CONSTANS-LIKE 6"/>
    <property type="match status" value="1"/>
</dbReference>
<dbReference type="InterPro" id="IPR052453">
    <property type="entry name" value="CONSTANS-like_ZF"/>
</dbReference>
<evidence type="ECO:0000256" key="1">
    <source>
        <dbReference type="ARBA" id="ARBA00004123"/>
    </source>
</evidence>
<reference evidence="12" key="1">
    <citation type="journal article" date="2017" name="BMC Genomics">
        <title>Integrated mRNA and microRNA transcriptome variations in the multi-tepal mutant provide insights into the floral patterning of the orchid Cymbidium goeringii.</title>
        <authorList>
            <person name="Yang F."/>
            <person name="Zhu G."/>
            <person name="Wang Z."/>
            <person name="Liu H."/>
            <person name="Xu Q."/>
            <person name="Huang D."/>
            <person name="Zhao C."/>
        </authorList>
    </citation>
    <scope>NUCLEOTIDE SEQUENCE</scope>
</reference>
<dbReference type="EMBL" id="MG601480">
    <property type="protein sequence ID" value="AXY87624.1"/>
    <property type="molecule type" value="mRNA"/>
</dbReference>
<dbReference type="PANTHER" id="PTHR31874">
    <property type="entry name" value="CCT MOTIF FAMILY PROTEIN, EXPRESSED"/>
    <property type="match status" value="1"/>
</dbReference>
<dbReference type="CDD" id="cd19821">
    <property type="entry name" value="Bbox1_BBX-like"/>
    <property type="match status" value="1"/>
</dbReference>
<dbReference type="PROSITE" id="PS50119">
    <property type="entry name" value="ZF_BBOX"/>
    <property type="match status" value="1"/>
</dbReference>
<dbReference type="AlphaFoldDB" id="A0A385IUB5"/>
<evidence type="ECO:0000256" key="4">
    <source>
        <dbReference type="ARBA" id="ARBA00022771"/>
    </source>
</evidence>
<dbReference type="PROSITE" id="PS51017">
    <property type="entry name" value="CCT"/>
    <property type="match status" value="1"/>
</dbReference>